<reference evidence="2" key="1">
    <citation type="journal article" date="2021" name="PeerJ">
        <title>Extensive microbial diversity within the chicken gut microbiome revealed by metagenomics and culture.</title>
        <authorList>
            <person name="Gilroy R."/>
            <person name="Ravi A."/>
            <person name="Getino M."/>
            <person name="Pursley I."/>
            <person name="Horton D.L."/>
            <person name="Alikhan N.F."/>
            <person name="Baker D."/>
            <person name="Gharbi K."/>
            <person name="Hall N."/>
            <person name="Watson M."/>
            <person name="Adriaenssens E.M."/>
            <person name="Foster-Nyarko E."/>
            <person name="Jarju S."/>
            <person name="Secka A."/>
            <person name="Antonio M."/>
            <person name="Oren A."/>
            <person name="Chaudhuri R.R."/>
            <person name="La Ragione R."/>
            <person name="Hildebrand F."/>
            <person name="Pallen M.J."/>
        </authorList>
    </citation>
    <scope>NUCLEOTIDE SEQUENCE</scope>
    <source>
        <strain evidence="2">CHK130-7132</strain>
    </source>
</reference>
<name>A0A9D2THM1_9MICO</name>
<gene>
    <name evidence="2" type="ORF">H9932_11905</name>
</gene>
<comment type="caution">
    <text evidence="2">The sequence shown here is derived from an EMBL/GenBank/DDBJ whole genome shotgun (WGS) entry which is preliminary data.</text>
</comment>
<dbReference type="Proteomes" id="UP000823854">
    <property type="component" value="Unassembled WGS sequence"/>
</dbReference>
<proteinExistence type="predicted"/>
<organism evidence="2 3">
    <name type="scientific">Candidatus Brachybacterium intestinipullorum</name>
    <dbReference type="NCBI Taxonomy" id="2838512"/>
    <lineage>
        <taxon>Bacteria</taxon>
        <taxon>Bacillati</taxon>
        <taxon>Actinomycetota</taxon>
        <taxon>Actinomycetes</taxon>
        <taxon>Micrococcales</taxon>
        <taxon>Dermabacteraceae</taxon>
        <taxon>Brachybacterium</taxon>
    </lineage>
</organism>
<accession>A0A9D2THM1</accession>
<feature type="region of interest" description="Disordered" evidence="1">
    <location>
        <begin position="146"/>
        <end position="173"/>
    </location>
</feature>
<protein>
    <submittedName>
        <fullName evidence="2">Uncharacterized protein</fullName>
    </submittedName>
</protein>
<evidence type="ECO:0000313" key="3">
    <source>
        <dbReference type="Proteomes" id="UP000823854"/>
    </source>
</evidence>
<evidence type="ECO:0000256" key="1">
    <source>
        <dbReference type="SAM" id="MobiDB-lite"/>
    </source>
</evidence>
<dbReference type="EMBL" id="DWWC01000248">
    <property type="protein sequence ID" value="HJC70359.1"/>
    <property type="molecule type" value="Genomic_DNA"/>
</dbReference>
<reference evidence="2" key="2">
    <citation type="submission" date="2021-04" db="EMBL/GenBank/DDBJ databases">
        <authorList>
            <person name="Gilroy R."/>
        </authorList>
    </citation>
    <scope>NUCLEOTIDE SEQUENCE</scope>
    <source>
        <strain evidence="2">CHK130-7132</strain>
    </source>
</reference>
<dbReference type="AlphaFoldDB" id="A0A9D2THM1"/>
<sequence length="173" mass="18327">MSADARALRGLAEAQRRAADRLTLLRLRLANTLADAARSEDPQLREIGARAHERWTLEEHPELGRLAAGLRAAATRLDDAAVLAERRSGRRLGGYTGAGFLGRGEEASRHVHEVASFVGTEHGASIGGYPLRPGAHEGLLAHPSYTLGIETPDFDDEADGADGRDGSDGTVGS</sequence>
<evidence type="ECO:0000313" key="2">
    <source>
        <dbReference type="EMBL" id="HJC70359.1"/>
    </source>
</evidence>